<evidence type="ECO:0000256" key="11">
    <source>
        <dbReference type="ARBA" id="ARBA00023136"/>
    </source>
</evidence>
<dbReference type="PRINTS" id="PR00385">
    <property type="entry name" value="P450"/>
</dbReference>
<evidence type="ECO:0000256" key="7">
    <source>
        <dbReference type="ARBA" id="ARBA00022989"/>
    </source>
</evidence>
<evidence type="ECO:0000256" key="5">
    <source>
        <dbReference type="ARBA" id="ARBA00022692"/>
    </source>
</evidence>
<dbReference type="InterPro" id="IPR001128">
    <property type="entry name" value="Cyt_P450"/>
</dbReference>
<keyword evidence="5" id="KW-0812">Transmembrane</keyword>
<evidence type="ECO:0000256" key="10">
    <source>
        <dbReference type="ARBA" id="ARBA00023033"/>
    </source>
</evidence>
<dbReference type="Pfam" id="PF00067">
    <property type="entry name" value="p450"/>
    <property type="match status" value="1"/>
</dbReference>
<protein>
    <submittedName>
        <fullName evidence="14">Cytochrome P450 83B1-like</fullName>
    </submittedName>
</protein>
<comment type="cofactor">
    <cofactor evidence="1 12">
        <name>heme</name>
        <dbReference type="ChEBI" id="CHEBI:30413"/>
    </cofactor>
</comment>
<dbReference type="InterPro" id="IPR002401">
    <property type="entry name" value="Cyt_P450_E_grp-I"/>
</dbReference>
<name>A0A8S0T2G9_OLEEU</name>
<evidence type="ECO:0000313" key="15">
    <source>
        <dbReference type="Proteomes" id="UP000594638"/>
    </source>
</evidence>
<dbReference type="SUPFAM" id="SSF48264">
    <property type="entry name" value="Cytochrome P450"/>
    <property type="match status" value="1"/>
</dbReference>
<dbReference type="CDD" id="cd11072">
    <property type="entry name" value="CYP71-like"/>
    <property type="match status" value="1"/>
</dbReference>
<keyword evidence="10 13" id="KW-0503">Monooxygenase</keyword>
<dbReference type="GO" id="GO:0005506">
    <property type="term" value="F:iron ion binding"/>
    <property type="evidence" value="ECO:0007669"/>
    <property type="project" value="InterPro"/>
</dbReference>
<comment type="caution">
    <text evidence="14">The sequence shown here is derived from an EMBL/GenBank/DDBJ whole genome shotgun (WGS) entry which is preliminary data.</text>
</comment>
<gene>
    <name evidence="14" type="ORF">OLEA9_A060180</name>
</gene>
<comment type="similarity">
    <text evidence="3 13">Belongs to the cytochrome P450 family.</text>
</comment>
<dbReference type="GO" id="GO:0016020">
    <property type="term" value="C:membrane"/>
    <property type="evidence" value="ECO:0007669"/>
    <property type="project" value="UniProtKB-SubCell"/>
</dbReference>
<keyword evidence="4 12" id="KW-0349">Heme</keyword>
<evidence type="ECO:0000256" key="9">
    <source>
        <dbReference type="ARBA" id="ARBA00023004"/>
    </source>
</evidence>
<keyword evidence="15" id="KW-1185">Reference proteome</keyword>
<reference evidence="14 15" key="1">
    <citation type="submission" date="2019-12" db="EMBL/GenBank/DDBJ databases">
        <authorList>
            <person name="Alioto T."/>
            <person name="Alioto T."/>
            <person name="Gomez Garrido J."/>
        </authorList>
    </citation>
    <scope>NUCLEOTIDE SEQUENCE [LARGE SCALE GENOMIC DNA]</scope>
</reference>
<keyword evidence="7" id="KW-1133">Transmembrane helix</keyword>
<dbReference type="PROSITE" id="PS00086">
    <property type="entry name" value="CYTOCHROME_P450"/>
    <property type="match status" value="1"/>
</dbReference>
<dbReference type="PANTHER" id="PTHR47955">
    <property type="entry name" value="CYTOCHROME P450 FAMILY 71 PROTEIN"/>
    <property type="match status" value="1"/>
</dbReference>
<feature type="binding site" description="axial binding residue" evidence="12">
    <location>
        <position position="442"/>
    </location>
    <ligand>
        <name>heme</name>
        <dbReference type="ChEBI" id="CHEBI:30413"/>
    </ligand>
    <ligandPart>
        <name>Fe</name>
        <dbReference type="ChEBI" id="CHEBI:18248"/>
    </ligandPart>
</feature>
<keyword evidence="11" id="KW-0472">Membrane</keyword>
<dbReference type="PANTHER" id="PTHR47955:SF22">
    <property type="entry name" value="CYTOCHROME P450 83B1-LIKE"/>
    <property type="match status" value="1"/>
</dbReference>
<dbReference type="InterPro" id="IPR036396">
    <property type="entry name" value="Cyt_P450_sf"/>
</dbReference>
<evidence type="ECO:0000256" key="2">
    <source>
        <dbReference type="ARBA" id="ARBA00004167"/>
    </source>
</evidence>
<dbReference type="GO" id="GO:0020037">
    <property type="term" value="F:heme binding"/>
    <property type="evidence" value="ECO:0007669"/>
    <property type="project" value="InterPro"/>
</dbReference>
<comment type="subcellular location">
    <subcellularLocation>
        <location evidence="2">Membrane</location>
        <topology evidence="2">Single-pass membrane protein</topology>
    </subcellularLocation>
</comment>
<evidence type="ECO:0000256" key="8">
    <source>
        <dbReference type="ARBA" id="ARBA00023002"/>
    </source>
</evidence>
<evidence type="ECO:0000256" key="3">
    <source>
        <dbReference type="ARBA" id="ARBA00010617"/>
    </source>
</evidence>
<evidence type="ECO:0000256" key="1">
    <source>
        <dbReference type="ARBA" id="ARBA00001971"/>
    </source>
</evidence>
<dbReference type="EMBL" id="CACTIH010005617">
    <property type="protein sequence ID" value="CAA2999132.1"/>
    <property type="molecule type" value="Genomic_DNA"/>
</dbReference>
<sequence>MILFFLLPSLPVILFFLILTQKRLVKKTLVPPGPPGIPFIGNLLQFATATPHLYLWQLAKKYGPLMSMKLGSVPVLVVSSAKMAKEVLKTHDLDFSSRPKFISFQKLSYNGLDVAFAPYGESWREIRKICVLHLLSNKQVQSFTSLQEDEVFCTITRISDLARSNHGHLTNLGETVLSFTSSLICRIAFGKKIDGQEESEIKKFHELTHEAEAMLGGLFVSDYLPSFSWVDKLSGMATRLKKTFRNLDSFYQELIDEHLKPSRSKSTNKDILDLLIQLKEQQSFAIELTLDHIKAVLMNIFIAGTDTSAATIIWAMTSLIKNPNAMKNVQAEIRYQVGNKGRVDKDDLEKLPYLKAVIKESFRLYPPAPLLVPRETTKSCIIEGYEIQPRTLVYINAWGIARDPEYWENPMEFWPERFLNSAVDIKGQDFGLIPFGSGRRNCPGMSLGLVTVELALANLLYSFDWELPRGMKAEDIDSDVLPGITVHKKNALCLVPRNYLCT</sequence>
<dbReference type="InterPro" id="IPR017972">
    <property type="entry name" value="Cyt_P450_CS"/>
</dbReference>
<dbReference type="AlphaFoldDB" id="A0A8S0T2G9"/>
<dbReference type="GO" id="GO:0004497">
    <property type="term" value="F:monooxygenase activity"/>
    <property type="evidence" value="ECO:0007669"/>
    <property type="project" value="UniProtKB-KW"/>
</dbReference>
<proteinExistence type="inferred from homology"/>
<accession>A0A8S0T2G9</accession>
<evidence type="ECO:0000256" key="6">
    <source>
        <dbReference type="ARBA" id="ARBA00022723"/>
    </source>
</evidence>
<dbReference type="PRINTS" id="PR00463">
    <property type="entry name" value="EP450I"/>
</dbReference>
<dbReference type="Proteomes" id="UP000594638">
    <property type="component" value="Unassembled WGS sequence"/>
</dbReference>
<evidence type="ECO:0000256" key="13">
    <source>
        <dbReference type="RuleBase" id="RU000461"/>
    </source>
</evidence>
<keyword evidence="9 12" id="KW-0408">Iron</keyword>
<dbReference type="FunFam" id="1.10.630.10:FF:000011">
    <property type="entry name" value="Cytochrome P450 83B1"/>
    <property type="match status" value="1"/>
</dbReference>
<keyword evidence="6 12" id="KW-0479">Metal-binding</keyword>
<dbReference type="Gene3D" id="1.10.630.10">
    <property type="entry name" value="Cytochrome P450"/>
    <property type="match status" value="1"/>
</dbReference>
<dbReference type="GO" id="GO:0016705">
    <property type="term" value="F:oxidoreductase activity, acting on paired donors, with incorporation or reduction of molecular oxygen"/>
    <property type="evidence" value="ECO:0007669"/>
    <property type="project" value="InterPro"/>
</dbReference>
<organism evidence="14 15">
    <name type="scientific">Olea europaea subsp. europaea</name>
    <dbReference type="NCBI Taxonomy" id="158383"/>
    <lineage>
        <taxon>Eukaryota</taxon>
        <taxon>Viridiplantae</taxon>
        <taxon>Streptophyta</taxon>
        <taxon>Embryophyta</taxon>
        <taxon>Tracheophyta</taxon>
        <taxon>Spermatophyta</taxon>
        <taxon>Magnoliopsida</taxon>
        <taxon>eudicotyledons</taxon>
        <taxon>Gunneridae</taxon>
        <taxon>Pentapetalae</taxon>
        <taxon>asterids</taxon>
        <taxon>lamiids</taxon>
        <taxon>Lamiales</taxon>
        <taxon>Oleaceae</taxon>
        <taxon>Oleeae</taxon>
        <taxon>Olea</taxon>
    </lineage>
</organism>
<evidence type="ECO:0000313" key="14">
    <source>
        <dbReference type="EMBL" id="CAA2999132.1"/>
    </source>
</evidence>
<evidence type="ECO:0000256" key="12">
    <source>
        <dbReference type="PIRSR" id="PIRSR602401-1"/>
    </source>
</evidence>
<dbReference type="OrthoDB" id="899471at2759"/>
<evidence type="ECO:0000256" key="4">
    <source>
        <dbReference type="ARBA" id="ARBA00022617"/>
    </source>
</evidence>
<keyword evidence="8 13" id="KW-0560">Oxidoreductase</keyword>
<dbReference type="Gramene" id="OE9A060180T1">
    <property type="protein sequence ID" value="OE9A060180C1"/>
    <property type="gene ID" value="OE9A060180"/>
</dbReference>